<evidence type="ECO:0000313" key="2">
    <source>
        <dbReference type="Proteomes" id="UP000078336"/>
    </source>
</evidence>
<name>A0A178TIP1_9BACL</name>
<dbReference type="EMBL" id="LUCQ01000054">
    <property type="protein sequence ID" value="OAO81305.1"/>
    <property type="molecule type" value="Genomic_DNA"/>
</dbReference>
<proteinExistence type="predicted"/>
<accession>A0A178TIP1</accession>
<comment type="caution">
    <text evidence="1">The sequence shown here is derived from an EMBL/GenBank/DDBJ whole genome shotgun (WGS) entry which is preliminary data.</text>
</comment>
<evidence type="ECO:0000313" key="1">
    <source>
        <dbReference type="EMBL" id="OAO81305.1"/>
    </source>
</evidence>
<dbReference type="Proteomes" id="UP000078336">
    <property type="component" value="Unassembled WGS sequence"/>
</dbReference>
<dbReference type="InterPro" id="IPR019718">
    <property type="entry name" value="DUF2602"/>
</dbReference>
<sequence length="63" mass="7547">MMNRKDVLLRINELFDTYCEECFVKRALRKEYGKLYAQSFCIQTCTIGEKMKQYGQLLVKQKT</sequence>
<gene>
    <name evidence="1" type="ORF">TAF16_0783</name>
</gene>
<keyword evidence="2" id="KW-1185">Reference proteome</keyword>
<dbReference type="Pfam" id="PF10782">
    <property type="entry name" value="zf-C2HCIx2C"/>
    <property type="match status" value="1"/>
</dbReference>
<protein>
    <submittedName>
        <fullName evidence="1">Uncharacterized protein</fullName>
    </submittedName>
</protein>
<dbReference type="OrthoDB" id="2454446at2"/>
<dbReference type="PATRIC" id="fig|33934.6.peg.2744"/>
<organism evidence="1 2">
    <name type="scientific">Anoxybacillus flavithermus</name>
    <dbReference type="NCBI Taxonomy" id="33934"/>
    <lineage>
        <taxon>Bacteria</taxon>
        <taxon>Bacillati</taxon>
        <taxon>Bacillota</taxon>
        <taxon>Bacilli</taxon>
        <taxon>Bacillales</taxon>
        <taxon>Anoxybacillaceae</taxon>
        <taxon>Anoxybacillus</taxon>
    </lineage>
</organism>
<dbReference type="AlphaFoldDB" id="A0A178TIP1"/>
<reference evidence="1 2" key="1">
    <citation type="submission" date="2016-03" db="EMBL/GenBank/DDBJ databases">
        <title>Spore heat resistance.</title>
        <authorList>
            <person name="Boekhorst J."/>
            <person name="Berendsen E.M."/>
            <person name="Wells-Bennik M.H."/>
            <person name="Kuipers O.P."/>
        </authorList>
    </citation>
    <scope>NUCLEOTIDE SEQUENCE [LARGE SCALE GENOMIC DNA]</scope>
    <source>
        <strain evidence="1 2">AF16</strain>
    </source>
</reference>